<feature type="compositionally biased region" description="Low complexity" evidence="1">
    <location>
        <begin position="833"/>
        <end position="842"/>
    </location>
</feature>
<dbReference type="Proteomes" id="UP001615550">
    <property type="component" value="Unassembled WGS sequence"/>
</dbReference>
<accession>A0ABW8D5U5</accession>
<comment type="caution">
    <text evidence="2">The sequence shown here is derived from an EMBL/GenBank/DDBJ whole genome shotgun (WGS) entry which is preliminary data.</text>
</comment>
<organism evidence="2 3">
    <name type="scientific">Legionella lytica</name>
    <dbReference type="NCBI Taxonomy" id="96232"/>
    <lineage>
        <taxon>Bacteria</taxon>
        <taxon>Pseudomonadati</taxon>
        <taxon>Pseudomonadota</taxon>
        <taxon>Gammaproteobacteria</taxon>
        <taxon>Legionellales</taxon>
        <taxon>Legionellaceae</taxon>
        <taxon>Legionella</taxon>
    </lineage>
</organism>
<feature type="region of interest" description="Disordered" evidence="1">
    <location>
        <begin position="806"/>
        <end position="847"/>
    </location>
</feature>
<feature type="compositionally biased region" description="Polar residues" evidence="1">
    <location>
        <begin position="897"/>
        <end position="911"/>
    </location>
</feature>
<reference evidence="2 3" key="1">
    <citation type="submission" date="2024-08" db="EMBL/GenBank/DDBJ databases">
        <title>Draft Genome Sequence of Legionella lytica strain DSB2004, Isolated From a Fire Sprinkler System.</title>
        <authorList>
            <person name="Everhart A.D."/>
            <person name="Kidane D.T."/>
            <person name="Farone A.L."/>
            <person name="Farone M.B."/>
        </authorList>
    </citation>
    <scope>NUCLEOTIDE SEQUENCE [LARGE SCALE GENOMIC DNA]</scope>
    <source>
        <strain evidence="2 3">DSB2004</strain>
    </source>
</reference>
<name>A0ABW8D5U5_9GAMM</name>
<protein>
    <recommendedName>
        <fullName evidence="4">Protein kinase domain containing protein</fullName>
    </recommendedName>
</protein>
<evidence type="ECO:0008006" key="4">
    <source>
        <dbReference type="Google" id="ProtNLM"/>
    </source>
</evidence>
<sequence length="997" mass="114303">MTQLNNLFDQANNPEIQKLIEKFNETPRENYLERCFYFQKINFLVKHARGDAELTRWINASSEEAGSWQALLMSFEINPLAEPLLQTTQFADVVANSTEQRPITLREESAQKLTEKLNQLLKQNVPFERCRTQFLELNYRISQVFAKLPPYPQFGRGQLKAFIEQFNAIPQDDHLQRIFQLQRIQYQLNKVPLNQNLFNWRNGHPDRTGTWESLLTTYGIDPDGSFLLKSSQFAKAIKSRLRSYPSLEKDASYDNLHQLMQQRDELLEKTVLDAKDKTLYLALCCRIDSLIENQPRHRETKERHFRDLARAKAKLSAIKGHNKDESANYQTNVLGGHQVNNFNFTLDIKVLEEQFAAEESKKEESKRFVLRIEDRPQLGIEQKLQSYEVTDYFADDVAFSMIEFKDSDGDVCYKPLVLSQFAKEGDLRSVAKRLKDKNTAFILSRAKHYFERINNFCIKLKEADVYHPDIKLSNFLAHNNRLLVADRKTFVSGKSQLASNLRSSPQYAPQEYSDCLNEDQDSYIAKAYKTRFDMEQFMSYQVGMALKEFLLLTKLDELPDDYWSHDCDIESYFKDGNNQVKNYVLLIRELTRPEEGKRLSISQMQKLLKTVGKQPINFYDDVESMLPSTSVGLEKEYNEIQALLNNRLSNEELLKQANPIFIQLNLRDPQECRLNRLAEKLAIKCYEQCSKTYFANISKSIEKMLLEQDWPHASFTQKLIHYVSFGYFRVPQVTDVSQIKIDLNFSGAEFQSHFIPFISLSKTHLQHLGAKQSQHVIDFLQANMKEIKTAFATILTEGIDEVESVTNKQSPEALVSSPLLTSPSELSEESLGDESPSSSIVIKKTKKSEGDEESLSSSIVINKTKKAESDEESLSSSVVIKSIPESTEEDGEEEENSGSVVFNPNPISNATPEIGADAEEKKIEHKAKAQATLRFFAAAKKQQPSSYQVRKENRFFNRRTLHGTSIVFKGDSLMAEVAAEEIESTNPSAQSSLAAVC</sequence>
<feature type="region of interest" description="Disordered" evidence="1">
    <location>
        <begin position="863"/>
        <end position="912"/>
    </location>
</feature>
<proteinExistence type="predicted"/>
<keyword evidence="3" id="KW-1185">Reference proteome</keyword>
<dbReference type="InterPro" id="IPR011009">
    <property type="entry name" value="Kinase-like_dom_sf"/>
</dbReference>
<evidence type="ECO:0000256" key="1">
    <source>
        <dbReference type="SAM" id="MobiDB-lite"/>
    </source>
</evidence>
<dbReference type="Gene3D" id="1.10.510.10">
    <property type="entry name" value="Transferase(Phosphotransferase) domain 1"/>
    <property type="match status" value="1"/>
</dbReference>
<dbReference type="RefSeq" id="WP_400186890.1">
    <property type="nucleotide sequence ID" value="NZ_JBGORX010000001.1"/>
</dbReference>
<feature type="compositionally biased region" description="Acidic residues" evidence="1">
    <location>
        <begin position="886"/>
        <end position="896"/>
    </location>
</feature>
<evidence type="ECO:0000313" key="2">
    <source>
        <dbReference type="EMBL" id="MFJ1268068.1"/>
    </source>
</evidence>
<evidence type="ECO:0000313" key="3">
    <source>
        <dbReference type="Proteomes" id="UP001615550"/>
    </source>
</evidence>
<feature type="compositionally biased region" description="Low complexity" evidence="1">
    <location>
        <begin position="816"/>
        <end position="825"/>
    </location>
</feature>
<dbReference type="SUPFAM" id="SSF56112">
    <property type="entry name" value="Protein kinase-like (PK-like)"/>
    <property type="match status" value="1"/>
</dbReference>
<gene>
    <name evidence="2" type="ORF">ACD661_05825</name>
</gene>
<dbReference type="EMBL" id="JBGORX010000001">
    <property type="protein sequence ID" value="MFJ1268068.1"/>
    <property type="molecule type" value="Genomic_DNA"/>
</dbReference>